<evidence type="ECO:0000313" key="7">
    <source>
        <dbReference type="EMBL" id="MBE9031268.1"/>
    </source>
</evidence>
<keyword evidence="4 5" id="KW-0604">Photosystem II</keyword>
<dbReference type="GO" id="GO:0015979">
    <property type="term" value="P:photosynthesis"/>
    <property type="evidence" value="ECO:0007669"/>
    <property type="project" value="UniProtKB-UniRule"/>
</dbReference>
<keyword evidence="8" id="KW-1185">Reference proteome</keyword>
<dbReference type="Gene3D" id="2.40.30.220">
    <property type="entry name" value="Photosystem II Psb28"/>
    <property type="match status" value="1"/>
</dbReference>
<evidence type="ECO:0000256" key="5">
    <source>
        <dbReference type="HAMAP-Rule" id="MF_01370"/>
    </source>
</evidence>
<dbReference type="InterPro" id="IPR038676">
    <property type="entry name" value="Psb28_c1_sf"/>
</dbReference>
<organism evidence="7 8">
    <name type="scientific">Romeriopsis navalis LEGE 11480</name>
    <dbReference type="NCBI Taxonomy" id="2777977"/>
    <lineage>
        <taxon>Bacteria</taxon>
        <taxon>Bacillati</taxon>
        <taxon>Cyanobacteriota</taxon>
        <taxon>Cyanophyceae</taxon>
        <taxon>Leptolyngbyales</taxon>
        <taxon>Leptolyngbyaceae</taxon>
        <taxon>Romeriopsis</taxon>
        <taxon>Romeriopsis navalis</taxon>
    </lineage>
</organism>
<evidence type="ECO:0000256" key="3">
    <source>
        <dbReference type="ARBA" id="ARBA00023136"/>
    </source>
</evidence>
<comment type="subcellular location">
    <subcellularLocation>
        <location evidence="5">Cellular thylakoid membrane</location>
        <topology evidence="5">Peripheral membrane protein</topology>
        <orientation evidence="5">Cytoplasmic side</orientation>
    </subcellularLocation>
    <subcellularLocation>
        <location evidence="1">Membrane</location>
        <topology evidence="1">Peripheral membrane protein</topology>
    </subcellularLocation>
</comment>
<evidence type="ECO:0000256" key="4">
    <source>
        <dbReference type="ARBA" id="ARBA00023276"/>
    </source>
</evidence>
<dbReference type="HAMAP" id="MF_01370">
    <property type="entry name" value="PSII_Psb28"/>
    <property type="match status" value="1"/>
</dbReference>
<sequence length="115" mass="12791">MTAKIQFAKGFDETVIPDVRLTRSKDGSNGAATFYFENPDALAQDFTADVTGMYLSDEEGELLTRDVQAKFINGKPAALEAKYVMGTPAAWDRFIRFMERYAASNELGFQKSDSD</sequence>
<comment type="similarity">
    <text evidence="5 6">Belongs to the Psb28 family.</text>
</comment>
<dbReference type="EMBL" id="JADEXQ010000057">
    <property type="protein sequence ID" value="MBE9031268.1"/>
    <property type="molecule type" value="Genomic_DNA"/>
</dbReference>
<dbReference type="RefSeq" id="WP_264326097.1">
    <property type="nucleotide sequence ID" value="NZ_JADEXQ010000057.1"/>
</dbReference>
<protein>
    <recommendedName>
        <fullName evidence="5 6">Photosystem II reaction center Psb28 protein</fullName>
    </recommendedName>
    <alternativeName>
        <fullName evidence="5">Photosystem II 13 kDa protein</fullName>
    </alternativeName>
    <alternativeName>
        <fullName evidence="5">Photosystem II reaction center W protein</fullName>
    </alternativeName>
</protein>
<dbReference type="AlphaFoldDB" id="A0A928VP60"/>
<dbReference type="PANTHER" id="PTHR34963">
    <property type="match status" value="1"/>
</dbReference>
<gene>
    <name evidence="5 7" type="primary">psb28</name>
    <name evidence="7" type="ORF">IQ266_16155</name>
</gene>
<name>A0A928VP60_9CYAN</name>
<keyword evidence="5" id="KW-0793">Thylakoid</keyword>
<keyword evidence="3 5" id="KW-0472">Membrane</keyword>
<dbReference type="Proteomes" id="UP000625316">
    <property type="component" value="Unassembled WGS sequence"/>
</dbReference>
<dbReference type="GO" id="GO:0009654">
    <property type="term" value="C:photosystem II oxygen evolving complex"/>
    <property type="evidence" value="ECO:0007669"/>
    <property type="project" value="InterPro"/>
</dbReference>
<evidence type="ECO:0000313" key="8">
    <source>
        <dbReference type="Proteomes" id="UP000625316"/>
    </source>
</evidence>
<accession>A0A928VP60</accession>
<dbReference type="Pfam" id="PF03912">
    <property type="entry name" value="Psb28"/>
    <property type="match status" value="1"/>
</dbReference>
<proteinExistence type="inferred from homology"/>
<dbReference type="PANTHER" id="PTHR34963:SF2">
    <property type="entry name" value="PHOTOSYSTEM II REACTION CENTER PSB28 PROTEIN, CHLOROPLASTIC"/>
    <property type="match status" value="1"/>
</dbReference>
<dbReference type="NCBIfam" id="TIGR03047">
    <property type="entry name" value="PS_II_psb28"/>
    <property type="match status" value="1"/>
</dbReference>
<reference evidence="7" key="1">
    <citation type="submission" date="2020-10" db="EMBL/GenBank/DDBJ databases">
        <authorList>
            <person name="Castelo-Branco R."/>
            <person name="Eusebio N."/>
            <person name="Adriana R."/>
            <person name="Vieira A."/>
            <person name="Brugerolle De Fraissinette N."/>
            <person name="Rezende De Castro R."/>
            <person name="Schneider M.P."/>
            <person name="Vasconcelos V."/>
            <person name="Leao P.N."/>
        </authorList>
    </citation>
    <scope>NUCLEOTIDE SEQUENCE</scope>
    <source>
        <strain evidence="7">LEGE 11480</strain>
    </source>
</reference>
<dbReference type="InterPro" id="IPR005610">
    <property type="entry name" value="PSII_Psb28_class-1"/>
</dbReference>
<evidence type="ECO:0000256" key="1">
    <source>
        <dbReference type="ARBA" id="ARBA00004170"/>
    </source>
</evidence>
<comment type="subunit">
    <text evidence="5">Part of the photosystem II complex.</text>
</comment>
<keyword evidence="2 5" id="KW-0602">Photosynthesis</keyword>
<evidence type="ECO:0000256" key="6">
    <source>
        <dbReference type="RuleBase" id="RU003509"/>
    </source>
</evidence>
<dbReference type="GO" id="GO:0031676">
    <property type="term" value="C:plasma membrane-derived thylakoid membrane"/>
    <property type="evidence" value="ECO:0007669"/>
    <property type="project" value="UniProtKB-SubCell"/>
</dbReference>
<evidence type="ECO:0000256" key="2">
    <source>
        <dbReference type="ARBA" id="ARBA00022531"/>
    </source>
</evidence>
<comment type="caution">
    <text evidence="7">The sequence shown here is derived from an EMBL/GenBank/DDBJ whole genome shotgun (WGS) entry which is preliminary data.</text>
</comment>